<evidence type="ECO:0000313" key="5">
    <source>
        <dbReference type="EMBL" id="REF73282.1"/>
    </source>
</evidence>
<protein>
    <submittedName>
        <fullName evidence="5">Sugar lactone lactonase YvrE</fullName>
    </submittedName>
</protein>
<feature type="binding site" evidence="3">
    <location>
        <position position="119"/>
    </location>
    <ligand>
        <name>substrate</name>
    </ligand>
</feature>
<dbReference type="GO" id="GO:0004341">
    <property type="term" value="F:gluconolactonase activity"/>
    <property type="evidence" value="ECO:0007669"/>
    <property type="project" value="TreeGrafter"/>
</dbReference>
<evidence type="ECO:0000256" key="2">
    <source>
        <dbReference type="PIRSR" id="PIRSR605511-1"/>
    </source>
</evidence>
<proteinExistence type="inferred from homology"/>
<dbReference type="RefSeq" id="WP_116221740.1">
    <property type="nucleotide sequence ID" value="NZ_CP038196.1"/>
</dbReference>
<name>A0A3D9XYD8_PARVE</name>
<dbReference type="PANTHER" id="PTHR10907">
    <property type="entry name" value="REGUCALCIN"/>
    <property type="match status" value="1"/>
</dbReference>
<sequence length="300" mass="33040">MPKIDLLVDARNHLGEGPLWDVRDQRLYWIDSTACVIWSCRADGSEVKQHYVPSFIGSMALRENGGAVLALANGFNFYDFDTQETVQVANPLADLPDYRLNDGKVDRAGRFISGAMGHDFDPLNVTMGRKPPENGKLYRLDPDLTVHVLDEGMICSNAPCWSPDDKTFYFGDSSHETLWAYDYDIATGQVSNKREFASDKTFARTVDGATVDSEGYIWNAKVLGGRIVRYAPDGSIDREIELPVRNVTSVMFGGEKLDTLYFTSMAKAMYGVPTTQPGAGGLFAVRGLGVTGLPEPRFAG</sequence>
<feature type="binding site" evidence="3">
    <location>
        <position position="101"/>
    </location>
    <ligand>
        <name>substrate</name>
    </ligand>
</feature>
<dbReference type="PANTHER" id="PTHR10907:SF47">
    <property type="entry name" value="REGUCALCIN"/>
    <property type="match status" value="1"/>
</dbReference>
<dbReference type="Pfam" id="PF08450">
    <property type="entry name" value="SGL"/>
    <property type="match status" value="1"/>
</dbReference>
<evidence type="ECO:0000259" key="4">
    <source>
        <dbReference type="Pfam" id="PF08450"/>
    </source>
</evidence>
<comment type="cofactor">
    <cofactor evidence="3">
        <name>Zn(2+)</name>
        <dbReference type="ChEBI" id="CHEBI:29105"/>
    </cofactor>
    <text evidence="3">Binds 1 divalent metal cation per subunit.</text>
</comment>
<dbReference type="InterPro" id="IPR005511">
    <property type="entry name" value="SMP-30"/>
</dbReference>
<feature type="active site" description="Proton donor/acceptor" evidence="2">
    <location>
        <position position="207"/>
    </location>
</feature>
<organism evidence="5 6">
    <name type="scientific">Paracoccus versutus</name>
    <name type="common">Thiobacillus versutus</name>
    <dbReference type="NCBI Taxonomy" id="34007"/>
    <lineage>
        <taxon>Bacteria</taxon>
        <taxon>Pseudomonadati</taxon>
        <taxon>Pseudomonadota</taxon>
        <taxon>Alphaproteobacteria</taxon>
        <taxon>Rhodobacterales</taxon>
        <taxon>Paracoccaceae</taxon>
        <taxon>Paracoccus</taxon>
    </lineage>
</organism>
<dbReference type="GO" id="GO:0005509">
    <property type="term" value="F:calcium ion binding"/>
    <property type="evidence" value="ECO:0007669"/>
    <property type="project" value="TreeGrafter"/>
</dbReference>
<feature type="domain" description="SMP-30/Gluconolactonase/LRE-like region" evidence="4">
    <location>
        <begin position="14"/>
        <end position="265"/>
    </location>
</feature>
<gene>
    <name evidence="5" type="ORF">BDD41_1826</name>
</gene>
<dbReference type="InterPro" id="IPR013658">
    <property type="entry name" value="SGL"/>
</dbReference>
<keyword evidence="3" id="KW-0479">Metal-binding</keyword>
<keyword evidence="3" id="KW-0862">Zinc</keyword>
<dbReference type="Proteomes" id="UP000256941">
    <property type="component" value="Unassembled WGS sequence"/>
</dbReference>
<evidence type="ECO:0000256" key="1">
    <source>
        <dbReference type="ARBA" id="ARBA00008853"/>
    </source>
</evidence>
<feature type="binding site" evidence="3">
    <location>
        <position position="99"/>
    </location>
    <ligand>
        <name>substrate</name>
    </ligand>
</feature>
<evidence type="ECO:0000256" key="3">
    <source>
        <dbReference type="PIRSR" id="PIRSR605511-2"/>
    </source>
</evidence>
<dbReference type="EMBL" id="QTUJ01000001">
    <property type="protein sequence ID" value="REF73282.1"/>
    <property type="molecule type" value="Genomic_DNA"/>
</dbReference>
<dbReference type="InterPro" id="IPR011042">
    <property type="entry name" value="6-blade_b-propeller_TolB-like"/>
</dbReference>
<reference evidence="5 6" key="1">
    <citation type="submission" date="2018-08" db="EMBL/GenBank/DDBJ databases">
        <title>Genomic Encyclopedia of Archaeal and Bacterial Type Strains, Phase II (KMG-II): from individual species to whole genera.</title>
        <authorList>
            <person name="Goeker M."/>
        </authorList>
    </citation>
    <scope>NUCLEOTIDE SEQUENCE [LARGE SCALE GENOMIC DNA]</scope>
    <source>
        <strain evidence="5 6">DSM 17099</strain>
    </source>
</reference>
<feature type="binding site" evidence="3">
    <location>
        <position position="207"/>
    </location>
    <ligand>
        <name>a divalent metal cation</name>
        <dbReference type="ChEBI" id="CHEBI:60240"/>
    </ligand>
</feature>
<dbReference type="PRINTS" id="PR01790">
    <property type="entry name" value="SMP30FAMILY"/>
</dbReference>
<feature type="binding site" evidence="3">
    <location>
        <position position="157"/>
    </location>
    <ligand>
        <name>a divalent metal cation</name>
        <dbReference type="ChEBI" id="CHEBI:60240"/>
    </ligand>
</feature>
<evidence type="ECO:0000313" key="6">
    <source>
        <dbReference type="Proteomes" id="UP000256941"/>
    </source>
</evidence>
<dbReference type="GO" id="GO:0019853">
    <property type="term" value="P:L-ascorbic acid biosynthetic process"/>
    <property type="evidence" value="ECO:0007669"/>
    <property type="project" value="TreeGrafter"/>
</dbReference>
<feature type="binding site" evidence="3">
    <location>
        <position position="16"/>
    </location>
    <ligand>
        <name>a divalent metal cation</name>
        <dbReference type="ChEBI" id="CHEBI:60240"/>
    </ligand>
</feature>
<comment type="caution">
    <text evidence="5">The sequence shown here is derived from an EMBL/GenBank/DDBJ whole genome shotgun (WGS) entry which is preliminary data.</text>
</comment>
<dbReference type="AlphaFoldDB" id="A0A3D9XYD8"/>
<accession>A0A3D9XYD8</accession>
<dbReference type="Gene3D" id="2.120.10.30">
    <property type="entry name" value="TolB, C-terminal domain"/>
    <property type="match status" value="1"/>
</dbReference>
<dbReference type="SUPFAM" id="SSF63829">
    <property type="entry name" value="Calcium-dependent phosphotriesterase"/>
    <property type="match status" value="1"/>
</dbReference>
<comment type="similarity">
    <text evidence="1">Belongs to the SMP-30/CGR1 family.</text>
</comment>